<evidence type="ECO:0000313" key="2">
    <source>
        <dbReference type="Proteomes" id="UP000014174"/>
    </source>
</evidence>
<dbReference type="eggNOG" id="ENOG503122M">
    <property type="taxonomic scope" value="Bacteria"/>
</dbReference>
<name>R9GVJ2_9SPHI</name>
<proteinExistence type="predicted"/>
<dbReference type="Proteomes" id="UP000014174">
    <property type="component" value="Unassembled WGS sequence"/>
</dbReference>
<reference evidence="1 2" key="1">
    <citation type="journal article" date="2013" name="Genome Announc.">
        <title>Draft Genome Sequence of Arcticibacter svalbardensis Strain MN12-7T, a Member of the Family Sphingobacteriaceae Isolated from an Arctic Soil Sample.</title>
        <authorList>
            <person name="Shivaji S."/>
            <person name="Ara S."/>
            <person name="Prasad S."/>
            <person name="Manasa B.P."/>
            <person name="Begum Z."/>
            <person name="Singh A."/>
            <person name="Kumar Pinnaka A."/>
        </authorList>
    </citation>
    <scope>NUCLEOTIDE SEQUENCE [LARGE SCALE GENOMIC DNA]</scope>
    <source>
        <strain evidence="1 2">MN12-7</strain>
    </source>
</reference>
<comment type="caution">
    <text evidence="1">The sequence shown here is derived from an EMBL/GenBank/DDBJ whole genome shotgun (WGS) entry which is preliminary data.</text>
</comment>
<dbReference type="OrthoDB" id="886726at2"/>
<dbReference type="STRING" id="1150600.ADIARSV_1281"/>
<keyword evidence="2" id="KW-1185">Reference proteome</keyword>
<gene>
    <name evidence="1" type="ORF">ADIARSV_1281</name>
</gene>
<sequence length="89" mass="10376">MNKLMNWMMLSCKKATELIEKKALFDLSAKEKIMLKLHTSMCDGCSAYQTQSLLIDELLQHHITNFSSNDNKMENLENRIISKLRENNL</sequence>
<organism evidence="1 2">
    <name type="scientific">Arcticibacter svalbardensis MN12-7</name>
    <dbReference type="NCBI Taxonomy" id="1150600"/>
    <lineage>
        <taxon>Bacteria</taxon>
        <taxon>Pseudomonadati</taxon>
        <taxon>Bacteroidota</taxon>
        <taxon>Sphingobacteriia</taxon>
        <taxon>Sphingobacteriales</taxon>
        <taxon>Sphingobacteriaceae</taxon>
        <taxon>Arcticibacter</taxon>
    </lineage>
</organism>
<dbReference type="RefSeq" id="WP_016194522.1">
    <property type="nucleotide sequence ID" value="NZ_AQPN01000048.1"/>
</dbReference>
<evidence type="ECO:0008006" key="3">
    <source>
        <dbReference type="Google" id="ProtNLM"/>
    </source>
</evidence>
<protein>
    <recommendedName>
        <fullName evidence="3">Zinc-finger domain-containing protein</fullName>
    </recommendedName>
</protein>
<dbReference type="AlphaFoldDB" id="R9GVJ2"/>
<dbReference type="EMBL" id="AQPN01000048">
    <property type="protein sequence ID" value="EOR95545.1"/>
    <property type="molecule type" value="Genomic_DNA"/>
</dbReference>
<accession>R9GVJ2</accession>
<evidence type="ECO:0000313" key="1">
    <source>
        <dbReference type="EMBL" id="EOR95545.1"/>
    </source>
</evidence>